<dbReference type="Proteomes" id="UP000014174">
    <property type="component" value="Unassembled WGS sequence"/>
</dbReference>
<keyword evidence="2" id="KW-1185">Reference proteome</keyword>
<protein>
    <submittedName>
        <fullName evidence="1">Uncharacterized protein</fullName>
    </submittedName>
</protein>
<evidence type="ECO:0000313" key="1">
    <source>
        <dbReference type="EMBL" id="EOR94591.1"/>
    </source>
</evidence>
<accession>R9GSA0</accession>
<reference evidence="1 2" key="1">
    <citation type="journal article" date="2013" name="Genome Announc.">
        <title>Draft Genome Sequence of Arcticibacter svalbardensis Strain MN12-7T, a Member of the Family Sphingobacteriaceae Isolated from an Arctic Soil Sample.</title>
        <authorList>
            <person name="Shivaji S."/>
            <person name="Ara S."/>
            <person name="Prasad S."/>
            <person name="Manasa B.P."/>
            <person name="Begum Z."/>
            <person name="Singh A."/>
            <person name="Kumar Pinnaka A."/>
        </authorList>
    </citation>
    <scope>NUCLEOTIDE SEQUENCE [LARGE SCALE GENOMIC DNA]</scope>
    <source>
        <strain evidence="1 2">MN12-7</strain>
    </source>
</reference>
<organism evidence="1 2">
    <name type="scientific">Arcticibacter svalbardensis MN12-7</name>
    <dbReference type="NCBI Taxonomy" id="1150600"/>
    <lineage>
        <taxon>Bacteria</taxon>
        <taxon>Pseudomonadati</taxon>
        <taxon>Bacteroidota</taxon>
        <taxon>Sphingobacteriia</taxon>
        <taxon>Sphingobacteriales</taxon>
        <taxon>Sphingobacteriaceae</taxon>
        <taxon>Arcticibacter</taxon>
    </lineage>
</organism>
<name>R9GSA0_9SPHI</name>
<proteinExistence type="predicted"/>
<evidence type="ECO:0000313" key="2">
    <source>
        <dbReference type="Proteomes" id="UP000014174"/>
    </source>
</evidence>
<dbReference type="STRING" id="1150600.ADIARSV_2189"/>
<dbReference type="EMBL" id="AQPN01000079">
    <property type="protein sequence ID" value="EOR94591.1"/>
    <property type="molecule type" value="Genomic_DNA"/>
</dbReference>
<sequence>MFGLIQKLERQRLPGINNVLTINGINSIRKGFYKVRVLKS</sequence>
<comment type="caution">
    <text evidence="1">The sequence shown here is derived from an EMBL/GenBank/DDBJ whole genome shotgun (WGS) entry which is preliminary data.</text>
</comment>
<gene>
    <name evidence="1" type="ORF">ADIARSV_2189</name>
</gene>
<dbReference type="AlphaFoldDB" id="R9GSA0"/>